<keyword evidence="4" id="KW-1029">Fimbrium biogenesis</keyword>
<dbReference type="Pfam" id="PF13954">
    <property type="entry name" value="PapC_N"/>
    <property type="match status" value="1"/>
</dbReference>
<comment type="similarity">
    <text evidence="2">Belongs to the fimbrial export usher family.</text>
</comment>
<evidence type="ECO:0000256" key="6">
    <source>
        <dbReference type="ARBA" id="ARBA00022729"/>
    </source>
</evidence>
<evidence type="ECO:0000256" key="4">
    <source>
        <dbReference type="ARBA" id="ARBA00022558"/>
    </source>
</evidence>
<keyword evidence="5" id="KW-0812">Transmembrane</keyword>
<evidence type="ECO:0000259" key="10">
    <source>
        <dbReference type="Pfam" id="PF13954"/>
    </source>
</evidence>
<dbReference type="PANTHER" id="PTHR30451:SF21">
    <property type="entry name" value="FIMBRIAL USHER DOMAIN-CONTAINING PROTEIN YDET-RELATED"/>
    <property type="match status" value="1"/>
</dbReference>
<evidence type="ECO:0000256" key="3">
    <source>
        <dbReference type="ARBA" id="ARBA00022448"/>
    </source>
</evidence>
<evidence type="ECO:0000256" key="5">
    <source>
        <dbReference type="ARBA" id="ARBA00022692"/>
    </source>
</evidence>
<keyword evidence="3" id="KW-0813">Transport</keyword>
<keyword evidence="7" id="KW-0472">Membrane</keyword>
<dbReference type="GO" id="GO:0009297">
    <property type="term" value="P:pilus assembly"/>
    <property type="evidence" value="ECO:0007669"/>
    <property type="project" value="InterPro"/>
</dbReference>
<keyword evidence="8" id="KW-0998">Cell outer membrane</keyword>
<feature type="domain" description="PapC N-terminal" evidence="10">
    <location>
        <begin position="30"/>
        <end position="175"/>
    </location>
</feature>
<dbReference type="GO" id="GO:0015473">
    <property type="term" value="F:fimbrial usher porin activity"/>
    <property type="evidence" value="ECO:0007669"/>
    <property type="project" value="InterPro"/>
</dbReference>
<dbReference type="Proteomes" id="UP000251088">
    <property type="component" value="Unassembled WGS sequence"/>
</dbReference>
<dbReference type="InterPro" id="IPR037224">
    <property type="entry name" value="PapC_N_sf"/>
</dbReference>
<evidence type="ECO:0000256" key="9">
    <source>
        <dbReference type="SAM" id="SignalP"/>
    </source>
</evidence>
<dbReference type="InterPro" id="IPR025885">
    <property type="entry name" value="PapC_N"/>
</dbReference>
<gene>
    <name evidence="11" type="primary">fimD_13</name>
    <name evidence="11" type="ORF">NCTC9128_07273</name>
</gene>
<proteinExistence type="inferred from homology"/>
<evidence type="ECO:0000313" key="12">
    <source>
        <dbReference type="Proteomes" id="UP000251088"/>
    </source>
</evidence>
<accession>A0A2X3H0E5</accession>
<keyword evidence="6 9" id="KW-0732">Signal</keyword>
<dbReference type="EMBL" id="UAWN01000016">
    <property type="protein sequence ID" value="SQC41260.1"/>
    <property type="molecule type" value="Genomic_DNA"/>
</dbReference>
<reference evidence="11 12" key="1">
    <citation type="submission" date="2018-06" db="EMBL/GenBank/DDBJ databases">
        <authorList>
            <consortium name="Pathogen Informatics"/>
            <person name="Doyle S."/>
        </authorList>
    </citation>
    <scope>NUCLEOTIDE SEQUENCE [LARGE SCALE GENOMIC DNA]</scope>
    <source>
        <strain evidence="11 12">NCTC9128</strain>
    </source>
</reference>
<feature type="signal peptide" evidence="9">
    <location>
        <begin position="1"/>
        <end position="27"/>
    </location>
</feature>
<name>A0A2X3H0E5_KLEPN</name>
<dbReference type="SUPFAM" id="SSF141729">
    <property type="entry name" value="FimD N-terminal domain-like"/>
    <property type="match status" value="1"/>
</dbReference>
<dbReference type="Gene3D" id="3.10.20.410">
    <property type="match status" value="1"/>
</dbReference>
<comment type="subcellular location">
    <subcellularLocation>
        <location evidence="1">Cell outer membrane</location>
        <topology evidence="1">Multi-pass membrane protein</topology>
    </subcellularLocation>
</comment>
<feature type="chain" id="PRO_5016046618" evidence="9">
    <location>
        <begin position="28"/>
        <end position="191"/>
    </location>
</feature>
<organism evidence="11 12">
    <name type="scientific">Klebsiella pneumoniae</name>
    <dbReference type="NCBI Taxonomy" id="573"/>
    <lineage>
        <taxon>Bacteria</taxon>
        <taxon>Pseudomonadati</taxon>
        <taxon>Pseudomonadota</taxon>
        <taxon>Gammaproteobacteria</taxon>
        <taxon>Enterobacterales</taxon>
        <taxon>Enterobacteriaceae</taxon>
        <taxon>Klebsiella/Raoultella group</taxon>
        <taxon>Klebsiella</taxon>
        <taxon>Klebsiella pneumoniae complex</taxon>
    </lineage>
</organism>
<evidence type="ECO:0000256" key="1">
    <source>
        <dbReference type="ARBA" id="ARBA00004571"/>
    </source>
</evidence>
<protein>
    <submittedName>
        <fullName evidence="11">Type 1 fimbriae anchoring protein FimD</fullName>
    </submittedName>
</protein>
<evidence type="ECO:0000256" key="8">
    <source>
        <dbReference type="ARBA" id="ARBA00023237"/>
    </source>
</evidence>
<evidence type="ECO:0000256" key="7">
    <source>
        <dbReference type="ARBA" id="ARBA00023136"/>
    </source>
</evidence>
<evidence type="ECO:0000313" key="11">
    <source>
        <dbReference type="EMBL" id="SQC41260.1"/>
    </source>
</evidence>
<dbReference type="InterPro" id="IPR000015">
    <property type="entry name" value="Fimb_usher"/>
</dbReference>
<evidence type="ECO:0000256" key="2">
    <source>
        <dbReference type="ARBA" id="ARBA00008064"/>
    </source>
</evidence>
<dbReference type="AlphaFoldDB" id="A0A2X3H0E5"/>
<sequence>MRHGPAHTVTVVSLSILLGGQSALLHAQATFNMDLLEKNDHLPAVDLQRFNQQAGQPPGAYPVSWQVNGVTLDARKTVTFRQNDRGQLTPCLKPEDLLQAGVNPAVLSQATGATSRSCPELNALLPGSTVNFDFAHQRLVMTIPQTLMTHRARDNVPSALWDEGISAFQSNYRYSGASQRTREAAPSAITI</sequence>
<dbReference type="PANTHER" id="PTHR30451">
    <property type="entry name" value="OUTER MEMBRANE USHER PROTEIN"/>
    <property type="match status" value="1"/>
</dbReference>
<dbReference type="GO" id="GO:0009279">
    <property type="term" value="C:cell outer membrane"/>
    <property type="evidence" value="ECO:0007669"/>
    <property type="project" value="UniProtKB-SubCell"/>
</dbReference>